<dbReference type="Gene3D" id="3.40.50.300">
    <property type="entry name" value="P-loop containing nucleotide triphosphate hydrolases"/>
    <property type="match status" value="1"/>
</dbReference>
<organism evidence="6 7">
    <name type="scientific">Ornithinimicrobium faecis</name>
    <dbReference type="NCBI Taxonomy" id="2934158"/>
    <lineage>
        <taxon>Bacteria</taxon>
        <taxon>Bacillati</taxon>
        <taxon>Actinomycetota</taxon>
        <taxon>Actinomycetes</taxon>
        <taxon>Micrococcales</taxon>
        <taxon>Ornithinimicrobiaceae</taxon>
        <taxon>Ornithinimicrobium</taxon>
    </lineage>
</organism>
<keyword evidence="2" id="KW-0813">Transport</keyword>
<evidence type="ECO:0000256" key="3">
    <source>
        <dbReference type="ARBA" id="ARBA00022741"/>
    </source>
</evidence>
<comment type="similarity">
    <text evidence="1">Belongs to the ABC transporter superfamily.</text>
</comment>
<dbReference type="InterPro" id="IPR003593">
    <property type="entry name" value="AAA+_ATPase"/>
</dbReference>
<dbReference type="InterPro" id="IPR017871">
    <property type="entry name" value="ABC_transporter-like_CS"/>
</dbReference>
<gene>
    <name evidence="6" type="ORF">NF556_09635</name>
</gene>
<evidence type="ECO:0000313" key="7">
    <source>
        <dbReference type="Proteomes" id="UP001056455"/>
    </source>
</evidence>
<dbReference type="InterPro" id="IPR003439">
    <property type="entry name" value="ABC_transporter-like_ATP-bd"/>
</dbReference>
<dbReference type="Pfam" id="PF00005">
    <property type="entry name" value="ABC_tran"/>
    <property type="match status" value="1"/>
</dbReference>
<keyword evidence="3" id="KW-0547">Nucleotide-binding</keyword>
<name>A0ABY4YYR0_9MICO</name>
<dbReference type="SUPFAM" id="SSF52540">
    <property type="entry name" value="P-loop containing nucleoside triphosphate hydrolases"/>
    <property type="match status" value="1"/>
</dbReference>
<sequence length="219" mass="23176">MLAVTGLSFAYTRGGEELFDGLTHEFTPGRVTAVTGPSGRGKSTLLYVLGLMLTPTRGEVLLGDDHVSRASDTTRSRVRAAQIGFVFQDAALDPSRIVLDSVIEPALYAGWSPRRARHRGRELLEQMGVSARADHKPGEISGGQAQRVAVCRALVTDPSVVLADEPTGNLDRGNAEGVLAALTQATSHGRDGAEGSGRTVVIATHDPFVLEHADEVLAL</sequence>
<dbReference type="PANTHER" id="PTHR24220">
    <property type="entry name" value="IMPORT ATP-BINDING PROTEIN"/>
    <property type="match status" value="1"/>
</dbReference>
<feature type="domain" description="ABC transporter" evidence="5">
    <location>
        <begin position="2"/>
        <end position="219"/>
    </location>
</feature>
<dbReference type="RefSeq" id="WP_252595416.1">
    <property type="nucleotide sequence ID" value="NZ_CP099489.1"/>
</dbReference>
<proteinExistence type="inferred from homology"/>
<dbReference type="EMBL" id="CP099489">
    <property type="protein sequence ID" value="USQ81880.1"/>
    <property type="molecule type" value="Genomic_DNA"/>
</dbReference>
<keyword evidence="7" id="KW-1185">Reference proteome</keyword>
<dbReference type="PROSITE" id="PS00211">
    <property type="entry name" value="ABC_TRANSPORTER_1"/>
    <property type="match status" value="1"/>
</dbReference>
<dbReference type="PANTHER" id="PTHR24220:SF689">
    <property type="entry name" value="LIPOPROTEIN-RELEASING SYSTEM ATP-BINDING PROTEIN LOLD"/>
    <property type="match status" value="1"/>
</dbReference>
<evidence type="ECO:0000256" key="4">
    <source>
        <dbReference type="ARBA" id="ARBA00022840"/>
    </source>
</evidence>
<keyword evidence="4 6" id="KW-0067">ATP-binding</keyword>
<dbReference type="InterPro" id="IPR017911">
    <property type="entry name" value="MacB-like_ATP-bd"/>
</dbReference>
<dbReference type="InterPro" id="IPR015854">
    <property type="entry name" value="ABC_transpr_LolD-like"/>
</dbReference>
<dbReference type="InterPro" id="IPR027417">
    <property type="entry name" value="P-loop_NTPase"/>
</dbReference>
<dbReference type="SMART" id="SM00382">
    <property type="entry name" value="AAA"/>
    <property type="match status" value="1"/>
</dbReference>
<reference evidence="6" key="1">
    <citation type="submission" date="2022-06" db="EMBL/GenBank/DDBJ databases">
        <title>Ornithinimicrobium HY1793.</title>
        <authorList>
            <person name="Huang Y."/>
        </authorList>
    </citation>
    <scope>NUCLEOTIDE SEQUENCE</scope>
    <source>
        <strain evidence="6">HY1793</strain>
    </source>
</reference>
<evidence type="ECO:0000256" key="1">
    <source>
        <dbReference type="ARBA" id="ARBA00005417"/>
    </source>
</evidence>
<evidence type="ECO:0000256" key="2">
    <source>
        <dbReference type="ARBA" id="ARBA00022448"/>
    </source>
</evidence>
<evidence type="ECO:0000259" key="5">
    <source>
        <dbReference type="PROSITE" id="PS50893"/>
    </source>
</evidence>
<dbReference type="GO" id="GO:0005524">
    <property type="term" value="F:ATP binding"/>
    <property type="evidence" value="ECO:0007669"/>
    <property type="project" value="UniProtKB-KW"/>
</dbReference>
<dbReference type="Proteomes" id="UP001056455">
    <property type="component" value="Chromosome"/>
</dbReference>
<dbReference type="PROSITE" id="PS50893">
    <property type="entry name" value="ABC_TRANSPORTER_2"/>
    <property type="match status" value="1"/>
</dbReference>
<accession>A0ABY4YYR0</accession>
<protein>
    <submittedName>
        <fullName evidence="6">ABC transporter ATP-binding protein</fullName>
    </submittedName>
</protein>
<dbReference type="CDD" id="cd03255">
    <property type="entry name" value="ABC_MJ0796_LolCDE_FtsE"/>
    <property type="match status" value="1"/>
</dbReference>
<evidence type="ECO:0000313" key="6">
    <source>
        <dbReference type="EMBL" id="USQ81880.1"/>
    </source>
</evidence>